<protein>
    <submittedName>
        <fullName evidence="5">CapA family protein</fullName>
        <ecNumber evidence="5">3.1.-.-</ecNumber>
    </submittedName>
</protein>
<dbReference type="Gene3D" id="3.60.21.10">
    <property type="match status" value="1"/>
</dbReference>
<dbReference type="SMART" id="SM00854">
    <property type="entry name" value="PGA_cap"/>
    <property type="match status" value="1"/>
</dbReference>
<feature type="signal peptide" evidence="3">
    <location>
        <begin position="1"/>
        <end position="28"/>
    </location>
</feature>
<proteinExistence type="inferred from homology"/>
<dbReference type="GO" id="GO:0016787">
    <property type="term" value="F:hydrolase activity"/>
    <property type="evidence" value="ECO:0007669"/>
    <property type="project" value="UniProtKB-KW"/>
</dbReference>
<dbReference type="EMBL" id="CP157762">
    <property type="protein sequence ID" value="XBP92838.1"/>
    <property type="molecule type" value="Genomic_DNA"/>
</dbReference>
<keyword evidence="3" id="KW-0732">Signal</keyword>
<sequence>MYSSARSVPRTRSRLAALCGALLVALLAAGCGSDDPADPVWRPAGGGGSTGAAGPTGTGTGTDGTVEQAGESGGTGKTISLAATGDVIMGNAPKRLPPNAGKGFFDQVKSALDADLVMGNLEEPLTDDTGAGKCGPTPKNCYQFRAPPGYAAHLRDAGFDLLNQANNHGYDYGPQGYENTQSALEGHGLKHTGAPGEITVVDVAGIKVAVVGFSSYPWSNSLTDIQAAKQVITMATGMAEVVVVQVHMGAEGADQSRVKPGTEMFFGENRGDPVRFSHAVIDAGADLVIGHGPHVLRGMEVYQGRLIAYSLGNFSGGGKSLQSTGRLGWGGVLKVALKPDGSFVEGTFTSTAMNGVGRPSIDPAGKGLGLIREVSAADFPQTGAQFDTAGRITAR</sequence>
<dbReference type="CDD" id="cd07381">
    <property type="entry name" value="MPP_CapA"/>
    <property type="match status" value="1"/>
</dbReference>
<dbReference type="RefSeq" id="WP_350932449.1">
    <property type="nucleotide sequence ID" value="NZ_CP157762.1"/>
</dbReference>
<feature type="compositionally biased region" description="Gly residues" evidence="2">
    <location>
        <begin position="44"/>
        <end position="62"/>
    </location>
</feature>
<dbReference type="InterPro" id="IPR052169">
    <property type="entry name" value="CW_Biosynth-Accessory"/>
</dbReference>
<dbReference type="PANTHER" id="PTHR33393">
    <property type="entry name" value="POLYGLUTAMINE SYNTHESIS ACCESSORY PROTEIN RV0574C-RELATED"/>
    <property type="match status" value="1"/>
</dbReference>
<dbReference type="PROSITE" id="PS51257">
    <property type="entry name" value="PROKAR_LIPOPROTEIN"/>
    <property type="match status" value="1"/>
</dbReference>
<name>A0AAU7M861_9ACTN</name>
<feature type="chain" id="PRO_5043288898" evidence="3">
    <location>
        <begin position="29"/>
        <end position="395"/>
    </location>
</feature>
<gene>
    <name evidence="6" type="ORF">ABUL08_25165</name>
    <name evidence="5" type="ORF">VK199_25085</name>
</gene>
<dbReference type="PANTHER" id="PTHR33393:SF11">
    <property type="entry name" value="POLYGLUTAMINE SYNTHESIS ACCESSORY PROTEIN RV0574C-RELATED"/>
    <property type="match status" value="1"/>
</dbReference>
<dbReference type="AlphaFoldDB" id="A0AAU7M861"/>
<reference evidence="5" key="1">
    <citation type="submission" date="2024-01" db="EMBL/GenBank/DDBJ databases">
        <title>The genome sequence of Micromonospora mangrovi CCTCC AA 2012012.</title>
        <authorList>
            <person name="Gao J."/>
        </authorList>
    </citation>
    <scope>NUCLEOTIDE SEQUENCE</scope>
    <source>
        <strain evidence="5">CCTCC AA 2012012</strain>
    </source>
</reference>
<dbReference type="EC" id="3.1.-.-" evidence="5"/>
<keyword evidence="5" id="KW-0378">Hydrolase</keyword>
<evidence type="ECO:0000256" key="1">
    <source>
        <dbReference type="ARBA" id="ARBA00005662"/>
    </source>
</evidence>
<organism evidence="5">
    <name type="scientific">Micromonospora sp. CCTCC AA 2012012</name>
    <dbReference type="NCBI Taxonomy" id="3111921"/>
    <lineage>
        <taxon>Bacteria</taxon>
        <taxon>Bacillati</taxon>
        <taxon>Actinomycetota</taxon>
        <taxon>Actinomycetes</taxon>
        <taxon>Micromonosporales</taxon>
        <taxon>Micromonosporaceae</taxon>
        <taxon>Micromonospora</taxon>
    </lineage>
</organism>
<evidence type="ECO:0000313" key="5">
    <source>
        <dbReference type="EMBL" id="XBP92838.1"/>
    </source>
</evidence>
<evidence type="ECO:0000256" key="2">
    <source>
        <dbReference type="SAM" id="MobiDB-lite"/>
    </source>
</evidence>
<evidence type="ECO:0000259" key="4">
    <source>
        <dbReference type="SMART" id="SM00854"/>
    </source>
</evidence>
<dbReference type="InterPro" id="IPR029052">
    <property type="entry name" value="Metallo-depent_PP-like"/>
</dbReference>
<comment type="similarity">
    <text evidence="1">Belongs to the CapA family.</text>
</comment>
<feature type="region of interest" description="Disordered" evidence="2">
    <location>
        <begin position="38"/>
        <end position="77"/>
    </location>
</feature>
<reference evidence="6" key="2">
    <citation type="submission" date="2024-06" db="EMBL/GenBank/DDBJ databases">
        <title>Micromonospora mangrovi CCTCC AA 2012012 genome sequences.</title>
        <authorList>
            <person name="Gao J."/>
        </authorList>
    </citation>
    <scope>NUCLEOTIDE SEQUENCE</scope>
    <source>
        <strain evidence="6">CCTCC AA 2012012</strain>
    </source>
</reference>
<evidence type="ECO:0000313" key="6">
    <source>
        <dbReference type="EMBL" id="XCH73535.1"/>
    </source>
</evidence>
<feature type="domain" description="Capsule synthesis protein CapA" evidence="4">
    <location>
        <begin position="80"/>
        <end position="318"/>
    </location>
</feature>
<evidence type="ECO:0000256" key="3">
    <source>
        <dbReference type="SAM" id="SignalP"/>
    </source>
</evidence>
<dbReference type="SUPFAM" id="SSF56300">
    <property type="entry name" value="Metallo-dependent phosphatases"/>
    <property type="match status" value="1"/>
</dbReference>
<dbReference type="InterPro" id="IPR019079">
    <property type="entry name" value="Capsule_synth_CapA"/>
</dbReference>
<dbReference type="EMBL" id="CP159342">
    <property type="protein sequence ID" value="XCH73535.1"/>
    <property type="molecule type" value="Genomic_DNA"/>
</dbReference>
<accession>A0AAU7M861</accession>
<dbReference type="Pfam" id="PF09587">
    <property type="entry name" value="PGA_cap"/>
    <property type="match status" value="1"/>
</dbReference>